<comment type="similarity">
    <text evidence="3">Belongs to the iron/ascorbate-dependent oxidoreductase family.</text>
</comment>
<keyword evidence="5" id="KW-0223">Dioxygenase</keyword>
<sequence length="340" mass="38312">MNTLNEAYKAHPITLGDIIPIDFSSSPSLPDSHSWSEPVHDDDDDFSATSSIPIIDLKDPNAQKLIALACENWGAFHLKNHGIPLDVTEEAEQELQRLFSLPAEQKMKALRSPDSASGYGNARISPFFSKAMWYEGFTIIGGSSSHDAKKIWPHDYQTFCDRMEKYEKQMRSIADRLTDMMMEVLGISEEKRKWVGASDVSTALQLNFYPCCPEPNRAMGLAPHTDTSIFTILHAKSSGLQIFKEGKWIHVHPHPNALIVHTGDFTRIMSNARFCSPLHRVVPNQDTERYSMAYFYSPPTDYVISPSDLNSVARFRDVTVKEYIGIKSQKFADSLSFIST</sequence>
<protein>
    <submittedName>
        <fullName evidence="5">Gibberellin 3-beta-dioxygenase</fullName>
    </submittedName>
</protein>
<evidence type="ECO:0000313" key="6">
    <source>
        <dbReference type="Proteomes" id="UP000501690"/>
    </source>
</evidence>
<dbReference type="Gramene" id="Vigun09g204800.1.v1.2">
    <property type="protein sequence ID" value="Vigun09g204800.1.v1.2"/>
    <property type="gene ID" value="Vigun09g204800.v1.2"/>
</dbReference>
<dbReference type="GO" id="GO:0046872">
    <property type="term" value="F:metal ion binding"/>
    <property type="evidence" value="ECO:0007669"/>
    <property type="project" value="UniProtKB-KW"/>
</dbReference>
<dbReference type="GO" id="GO:0051213">
    <property type="term" value="F:dioxygenase activity"/>
    <property type="evidence" value="ECO:0007669"/>
    <property type="project" value="UniProtKB-KW"/>
</dbReference>
<dbReference type="InterPro" id="IPR026992">
    <property type="entry name" value="DIOX_N"/>
</dbReference>
<accession>A0A4D6NWG6</accession>
<feature type="domain" description="Fe2OG dioxygenase" evidence="4">
    <location>
        <begin position="199"/>
        <end position="298"/>
    </location>
</feature>
<evidence type="ECO:0000256" key="1">
    <source>
        <dbReference type="ARBA" id="ARBA00022723"/>
    </source>
</evidence>
<dbReference type="PANTHER" id="PTHR47990">
    <property type="entry name" value="2-OXOGLUTARATE (2OG) AND FE(II)-DEPENDENT OXYGENASE SUPERFAMILY PROTEIN-RELATED"/>
    <property type="match status" value="1"/>
</dbReference>
<evidence type="ECO:0000256" key="2">
    <source>
        <dbReference type="ARBA" id="ARBA00023004"/>
    </source>
</evidence>
<dbReference type="PROSITE" id="PS51471">
    <property type="entry name" value="FE2OG_OXY"/>
    <property type="match status" value="1"/>
</dbReference>
<name>A0A4D6NWG6_VIGUN</name>
<dbReference type="InterPro" id="IPR050231">
    <property type="entry name" value="Iron_ascorbate_oxido_reductase"/>
</dbReference>
<dbReference type="EMBL" id="CP039355">
    <property type="protein sequence ID" value="QCE16197.1"/>
    <property type="molecule type" value="Genomic_DNA"/>
</dbReference>
<dbReference type="InterPro" id="IPR027443">
    <property type="entry name" value="IPNS-like_sf"/>
</dbReference>
<dbReference type="Proteomes" id="UP000501690">
    <property type="component" value="Linkage Group LG11"/>
</dbReference>
<gene>
    <name evidence="5" type="ORF">DEO72_LG11g3210</name>
</gene>
<keyword evidence="2 3" id="KW-0408">Iron</keyword>
<keyword evidence="3" id="KW-0560">Oxidoreductase</keyword>
<dbReference type="Pfam" id="PF03171">
    <property type="entry name" value="2OG-FeII_Oxy"/>
    <property type="match status" value="1"/>
</dbReference>
<proteinExistence type="inferred from homology"/>
<dbReference type="Pfam" id="PF14226">
    <property type="entry name" value="DIOX_N"/>
    <property type="match status" value="1"/>
</dbReference>
<dbReference type="OrthoDB" id="288590at2759"/>
<evidence type="ECO:0000259" key="4">
    <source>
        <dbReference type="PROSITE" id="PS51471"/>
    </source>
</evidence>
<dbReference type="InterPro" id="IPR044861">
    <property type="entry name" value="IPNS-like_FE2OG_OXY"/>
</dbReference>
<evidence type="ECO:0000256" key="3">
    <source>
        <dbReference type="RuleBase" id="RU003682"/>
    </source>
</evidence>
<dbReference type="InterPro" id="IPR005123">
    <property type="entry name" value="Oxoglu/Fe-dep_dioxygenase_dom"/>
</dbReference>
<evidence type="ECO:0000313" key="5">
    <source>
        <dbReference type="EMBL" id="QCE16197.1"/>
    </source>
</evidence>
<dbReference type="AlphaFoldDB" id="A0A4D6NWG6"/>
<dbReference type="SUPFAM" id="SSF51197">
    <property type="entry name" value="Clavaminate synthase-like"/>
    <property type="match status" value="1"/>
</dbReference>
<keyword evidence="1 3" id="KW-0479">Metal-binding</keyword>
<reference evidence="5 6" key="1">
    <citation type="submission" date="2019-04" db="EMBL/GenBank/DDBJ databases">
        <title>An improved genome assembly and genetic linkage map for asparagus bean, Vigna unguiculata ssp. sesquipedialis.</title>
        <authorList>
            <person name="Xia Q."/>
            <person name="Zhang R."/>
            <person name="Dong Y."/>
        </authorList>
    </citation>
    <scope>NUCLEOTIDE SEQUENCE [LARGE SCALE GENOMIC DNA]</scope>
    <source>
        <tissue evidence="5">Leaf</tissue>
    </source>
</reference>
<organism evidence="5 6">
    <name type="scientific">Vigna unguiculata</name>
    <name type="common">Cowpea</name>
    <dbReference type="NCBI Taxonomy" id="3917"/>
    <lineage>
        <taxon>Eukaryota</taxon>
        <taxon>Viridiplantae</taxon>
        <taxon>Streptophyta</taxon>
        <taxon>Embryophyta</taxon>
        <taxon>Tracheophyta</taxon>
        <taxon>Spermatophyta</taxon>
        <taxon>Magnoliopsida</taxon>
        <taxon>eudicotyledons</taxon>
        <taxon>Gunneridae</taxon>
        <taxon>Pentapetalae</taxon>
        <taxon>rosids</taxon>
        <taxon>fabids</taxon>
        <taxon>Fabales</taxon>
        <taxon>Fabaceae</taxon>
        <taxon>Papilionoideae</taxon>
        <taxon>50 kb inversion clade</taxon>
        <taxon>NPAAA clade</taxon>
        <taxon>indigoferoid/millettioid clade</taxon>
        <taxon>Phaseoleae</taxon>
        <taxon>Vigna</taxon>
    </lineage>
</organism>
<keyword evidence="6" id="KW-1185">Reference proteome</keyword>
<dbReference type="Gene3D" id="2.60.120.330">
    <property type="entry name" value="B-lactam Antibiotic, Isopenicillin N Synthase, Chain"/>
    <property type="match status" value="1"/>
</dbReference>